<dbReference type="AlphaFoldDB" id="A0A4S8LRM6"/>
<sequence>MKCFNFFPILFGATIISMQSAFAAPVTKAEVTSSTAISTAPSSTATQQEDIFAFDAWESKDKTSLSDEGADDTELSKRIFAADTWESSEPNSKRHEKRNDLIFAVVAWEPEESGSSTSSDVATATETATATSSDH</sequence>
<dbReference type="EMBL" id="ML179301">
    <property type="protein sequence ID" value="THU91643.1"/>
    <property type="molecule type" value="Genomic_DNA"/>
</dbReference>
<accession>A0A4S8LRM6</accession>
<feature type="region of interest" description="Disordered" evidence="1">
    <location>
        <begin position="110"/>
        <end position="135"/>
    </location>
</feature>
<protein>
    <submittedName>
        <fullName evidence="3">Uncharacterized protein</fullName>
    </submittedName>
</protein>
<evidence type="ECO:0000256" key="1">
    <source>
        <dbReference type="SAM" id="MobiDB-lite"/>
    </source>
</evidence>
<keyword evidence="2" id="KW-0732">Signal</keyword>
<evidence type="ECO:0000256" key="2">
    <source>
        <dbReference type="SAM" id="SignalP"/>
    </source>
</evidence>
<keyword evidence="4" id="KW-1185">Reference proteome</keyword>
<feature type="chain" id="PRO_5020541653" evidence="2">
    <location>
        <begin position="24"/>
        <end position="135"/>
    </location>
</feature>
<proteinExistence type="predicted"/>
<evidence type="ECO:0000313" key="3">
    <source>
        <dbReference type="EMBL" id="THU91643.1"/>
    </source>
</evidence>
<gene>
    <name evidence="3" type="ORF">K435DRAFT_801103</name>
</gene>
<evidence type="ECO:0000313" key="4">
    <source>
        <dbReference type="Proteomes" id="UP000297245"/>
    </source>
</evidence>
<dbReference type="Proteomes" id="UP000297245">
    <property type="component" value="Unassembled WGS sequence"/>
</dbReference>
<reference evidence="3 4" key="1">
    <citation type="journal article" date="2019" name="Nat. Ecol. Evol.">
        <title>Megaphylogeny resolves global patterns of mushroom evolution.</title>
        <authorList>
            <person name="Varga T."/>
            <person name="Krizsan K."/>
            <person name="Foldi C."/>
            <person name="Dima B."/>
            <person name="Sanchez-Garcia M."/>
            <person name="Sanchez-Ramirez S."/>
            <person name="Szollosi G.J."/>
            <person name="Szarkandi J.G."/>
            <person name="Papp V."/>
            <person name="Albert L."/>
            <person name="Andreopoulos W."/>
            <person name="Angelini C."/>
            <person name="Antonin V."/>
            <person name="Barry K.W."/>
            <person name="Bougher N.L."/>
            <person name="Buchanan P."/>
            <person name="Buyck B."/>
            <person name="Bense V."/>
            <person name="Catcheside P."/>
            <person name="Chovatia M."/>
            <person name="Cooper J."/>
            <person name="Damon W."/>
            <person name="Desjardin D."/>
            <person name="Finy P."/>
            <person name="Geml J."/>
            <person name="Haridas S."/>
            <person name="Hughes K."/>
            <person name="Justo A."/>
            <person name="Karasinski D."/>
            <person name="Kautmanova I."/>
            <person name="Kiss B."/>
            <person name="Kocsube S."/>
            <person name="Kotiranta H."/>
            <person name="LaButti K.M."/>
            <person name="Lechner B.E."/>
            <person name="Liimatainen K."/>
            <person name="Lipzen A."/>
            <person name="Lukacs Z."/>
            <person name="Mihaltcheva S."/>
            <person name="Morgado L.N."/>
            <person name="Niskanen T."/>
            <person name="Noordeloos M.E."/>
            <person name="Ohm R.A."/>
            <person name="Ortiz-Santana B."/>
            <person name="Ovrebo C."/>
            <person name="Racz N."/>
            <person name="Riley R."/>
            <person name="Savchenko A."/>
            <person name="Shiryaev A."/>
            <person name="Soop K."/>
            <person name="Spirin V."/>
            <person name="Szebenyi C."/>
            <person name="Tomsovsky M."/>
            <person name="Tulloss R.E."/>
            <person name="Uehling J."/>
            <person name="Grigoriev I.V."/>
            <person name="Vagvolgyi C."/>
            <person name="Papp T."/>
            <person name="Martin F.M."/>
            <person name="Miettinen O."/>
            <person name="Hibbett D.S."/>
            <person name="Nagy L.G."/>
        </authorList>
    </citation>
    <scope>NUCLEOTIDE SEQUENCE [LARGE SCALE GENOMIC DNA]</scope>
    <source>
        <strain evidence="3 4">CBS 962.96</strain>
    </source>
</reference>
<dbReference type="OrthoDB" id="10601735at2759"/>
<organism evidence="3 4">
    <name type="scientific">Dendrothele bispora (strain CBS 962.96)</name>
    <dbReference type="NCBI Taxonomy" id="1314807"/>
    <lineage>
        <taxon>Eukaryota</taxon>
        <taxon>Fungi</taxon>
        <taxon>Dikarya</taxon>
        <taxon>Basidiomycota</taxon>
        <taxon>Agaricomycotina</taxon>
        <taxon>Agaricomycetes</taxon>
        <taxon>Agaricomycetidae</taxon>
        <taxon>Agaricales</taxon>
        <taxon>Agaricales incertae sedis</taxon>
        <taxon>Dendrothele</taxon>
    </lineage>
</organism>
<feature type="signal peptide" evidence="2">
    <location>
        <begin position="1"/>
        <end position="23"/>
    </location>
</feature>
<name>A0A4S8LRM6_DENBC</name>
<feature type="compositionally biased region" description="Low complexity" evidence="1">
    <location>
        <begin position="113"/>
        <end position="135"/>
    </location>
</feature>